<dbReference type="Proteomes" id="UP001275315">
    <property type="component" value="Unassembled WGS sequence"/>
</dbReference>
<gene>
    <name evidence="1" type="ORF">RWD45_17090</name>
</gene>
<dbReference type="Pfam" id="PF10704">
    <property type="entry name" value="DUF2508"/>
    <property type="match status" value="1"/>
</dbReference>
<name>A0ABU5CUC9_9BACI</name>
<keyword evidence="2" id="KW-1185">Reference proteome</keyword>
<dbReference type="InterPro" id="IPR019644">
    <property type="entry name" value="DUF2508"/>
</dbReference>
<protein>
    <submittedName>
        <fullName evidence="1">YaaL family protein</fullName>
    </submittedName>
</protein>
<sequence>MSGLRKGRKRRQEVDEELLQAIFRVGEEWKQIKSIVDKSIEPTFDGENRVAISQAKYVYLLQEAKYRQISAMQYN</sequence>
<evidence type="ECO:0000313" key="1">
    <source>
        <dbReference type="EMBL" id="MDY0409980.1"/>
    </source>
</evidence>
<proteinExistence type="predicted"/>
<reference evidence="1 2" key="1">
    <citation type="submission" date="2023-10" db="EMBL/GenBank/DDBJ databases">
        <title>Virgibacillus soli CC-YMP-6 genome.</title>
        <authorList>
            <person name="Miliotis G."/>
            <person name="Sengupta P."/>
            <person name="Hameed A."/>
            <person name="Chuvochina M."/>
            <person name="Mcdonagh F."/>
            <person name="Simpson A.C."/>
            <person name="Singh N.K."/>
            <person name="Rekha P.D."/>
            <person name="Raman K."/>
            <person name="Hugenholtz P."/>
            <person name="Venkateswaran K."/>
        </authorList>
    </citation>
    <scope>NUCLEOTIDE SEQUENCE [LARGE SCALE GENOMIC DNA]</scope>
    <source>
        <strain evidence="1 2">CC-YMP-6</strain>
    </source>
</reference>
<organism evidence="1 2">
    <name type="scientific">Paracerasibacillus soli</name>
    <dbReference type="NCBI Taxonomy" id="480284"/>
    <lineage>
        <taxon>Bacteria</taxon>
        <taxon>Bacillati</taxon>
        <taxon>Bacillota</taxon>
        <taxon>Bacilli</taxon>
        <taxon>Bacillales</taxon>
        <taxon>Bacillaceae</taxon>
        <taxon>Paracerasibacillus</taxon>
    </lineage>
</organism>
<dbReference type="EMBL" id="JAWDIQ010000003">
    <property type="protein sequence ID" value="MDY0409980.1"/>
    <property type="molecule type" value="Genomic_DNA"/>
</dbReference>
<evidence type="ECO:0000313" key="2">
    <source>
        <dbReference type="Proteomes" id="UP001275315"/>
    </source>
</evidence>
<accession>A0ABU5CUC9</accession>
<comment type="caution">
    <text evidence="1">The sequence shown here is derived from an EMBL/GenBank/DDBJ whole genome shotgun (WGS) entry which is preliminary data.</text>
</comment>